<evidence type="ECO:0000313" key="4">
    <source>
        <dbReference type="Proteomes" id="UP000095751"/>
    </source>
</evidence>
<evidence type="ECO:0000313" key="3">
    <source>
        <dbReference type="EMBL" id="OEU12022.1"/>
    </source>
</evidence>
<sequence>MISRINSLLSITLVVLLASTFHLHHVDARKRILRGERYHRAAQDDLGYTVIPNPTGTEFCSKMPPQQDDPCEGSKRTKSSKAWSSCTYAIKSESSNNIGKQWQCNCGADSKFDCRLRGPAELFP</sequence>
<evidence type="ECO:0000256" key="1">
    <source>
        <dbReference type="SAM" id="MobiDB-lite"/>
    </source>
</evidence>
<reference evidence="3 4" key="1">
    <citation type="submission" date="2016-09" db="EMBL/GenBank/DDBJ databases">
        <title>Extensive genetic diversity and differential bi-allelic expression allows diatom success in the polar Southern Ocean.</title>
        <authorList>
            <consortium name="DOE Joint Genome Institute"/>
            <person name="Mock T."/>
            <person name="Otillar R.P."/>
            <person name="Strauss J."/>
            <person name="Dupont C."/>
            <person name="Frickenhaus S."/>
            <person name="Maumus F."/>
            <person name="Mcmullan M."/>
            <person name="Sanges R."/>
            <person name="Schmutz J."/>
            <person name="Toseland A."/>
            <person name="Valas R."/>
            <person name="Veluchamy A."/>
            <person name="Ward B.J."/>
            <person name="Allen A."/>
            <person name="Barry K."/>
            <person name="Falciatore A."/>
            <person name="Ferrante M."/>
            <person name="Fortunato A.E."/>
            <person name="Gloeckner G."/>
            <person name="Gruber A."/>
            <person name="Hipkin R."/>
            <person name="Janech M."/>
            <person name="Kroth P."/>
            <person name="Leese F."/>
            <person name="Lindquist E."/>
            <person name="Lyon B.R."/>
            <person name="Martin J."/>
            <person name="Mayer C."/>
            <person name="Parker M."/>
            <person name="Quesneville H."/>
            <person name="Raymond J."/>
            <person name="Uhlig C."/>
            <person name="Valentin K.U."/>
            <person name="Worden A.Z."/>
            <person name="Armbrust E.V."/>
            <person name="Bowler C."/>
            <person name="Green B."/>
            <person name="Moulton V."/>
            <person name="Van Oosterhout C."/>
            <person name="Grigoriev I."/>
        </authorList>
    </citation>
    <scope>NUCLEOTIDE SEQUENCE [LARGE SCALE GENOMIC DNA]</scope>
    <source>
        <strain evidence="3 4">CCMP1102</strain>
    </source>
</reference>
<dbReference type="InParanoid" id="A0A1E7F1F7"/>
<accession>A0A1E7F1F7</accession>
<keyword evidence="4" id="KW-1185">Reference proteome</keyword>
<keyword evidence="2" id="KW-0732">Signal</keyword>
<proteinExistence type="predicted"/>
<dbReference type="KEGG" id="fcy:FRACYDRAFT_245148"/>
<dbReference type="AlphaFoldDB" id="A0A1E7F1F7"/>
<feature type="signal peptide" evidence="2">
    <location>
        <begin position="1"/>
        <end position="28"/>
    </location>
</feature>
<feature type="region of interest" description="Disordered" evidence="1">
    <location>
        <begin position="62"/>
        <end position="82"/>
    </location>
</feature>
<feature type="chain" id="PRO_5009192515" evidence="2">
    <location>
        <begin position="29"/>
        <end position="124"/>
    </location>
</feature>
<name>A0A1E7F1F7_9STRA</name>
<dbReference type="EMBL" id="KV784366">
    <property type="protein sequence ID" value="OEU12022.1"/>
    <property type="molecule type" value="Genomic_DNA"/>
</dbReference>
<evidence type="ECO:0000256" key="2">
    <source>
        <dbReference type="SAM" id="SignalP"/>
    </source>
</evidence>
<dbReference type="Proteomes" id="UP000095751">
    <property type="component" value="Unassembled WGS sequence"/>
</dbReference>
<protein>
    <submittedName>
        <fullName evidence="3">Uncharacterized protein</fullName>
    </submittedName>
</protein>
<organism evidence="3 4">
    <name type="scientific">Fragilariopsis cylindrus CCMP1102</name>
    <dbReference type="NCBI Taxonomy" id="635003"/>
    <lineage>
        <taxon>Eukaryota</taxon>
        <taxon>Sar</taxon>
        <taxon>Stramenopiles</taxon>
        <taxon>Ochrophyta</taxon>
        <taxon>Bacillariophyta</taxon>
        <taxon>Bacillariophyceae</taxon>
        <taxon>Bacillariophycidae</taxon>
        <taxon>Bacillariales</taxon>
        <taxon>Bacillariaceae</taxon>
        <taxon>Fragilariopsis</taxon>
    </lineage>
</organism>
<gene>
    <name evidence="3" type="ORF">FRACYDRAFT_245148</name>
</gene>